<comment type="subcellular location">
    <subcellularLocation>
        <location evidence="1">Cell membrane</location>
        <topology evidence="1">Multi-pass membrane protein</topology>
    </subcellularLocation>
</comment>
<dbReference type="Proteomes" id="UP000670947">
    <property type="component" value="Unassembled WGS sequence"/>
</dbReference>
<comment type="caution">
    <text evidence="8">The sequence shown here is derived from an EMBL/GenBank/DDBJ whole genome shotgun (WGS) entry which is preliminary data.</text>
</comment>
<feature type="transmembrane region" description="Helical" evidence="6">
    <location>
        <begin position="101"/>
        <end position="119"/>
    </location>
</feature>
<dbReference type="InterPro" id="IPR051791">
    <property type="entry name" value="Pra-immunoreactive"/>
</dbReference>
<dbReference type="EMBL" id="JAGGDJ010000057">
    <property type="protein sequence ID" value="MBO7748438.1"/>
    <property type="molecule type" value="Genomic_DNA"/>
</dbReference>
<dbReference type="InterPro" id="IPR010432">
    <property type="entry name" value="RDD"/>
</dbReference>
<gene>
    <name evidence="8" type="ORF">I8J29_30055</name>
</gene>
<keyword evidence="5 6" id="KW-0472">Membrane</keyword>
<reference evidence="8 9" key="1">
    <citation type="submission" date="2021-03" db="EMBL/GenBank/DDBJ databases">
        <title>Paenibacillus artemisicola MWE-103 whole genome sequence.</title>
        <authorList>
            <person name="Ham Y.J."/>
        </authorList>
    </citation>
    <scope>NUCLEOTIDE SEQUENCE [LARGE SCALE GENOMIC DNA]</scope>
    <source>
        <strain evidence="8 9">MWE-103</strain>
    </source>
</reference>
<evidence type="ECO:0000256" key="5">
    <source>
        <dbReference type="ARBA" id="ARBA00023136"/>
    </source>
</evidence>
<evidence type="ECO:0000256" key="2">
    <source>
        <dbReference type="ARBA" id="ARBA00022475"/>
    </source>
</evidence>
<dbReference type="Pfam" id="PF06271">
    <property type="entry name" value="RDD"/>
    <property type="match status" value="1"/>
</dbReference>
<evidence type="ECO:0000256" key="3">
    <source>
        <dbReference type="ARBA" id="ARBA00022692"/>
    </source>
</evidence>
<evidence type="ECO:0000256" key="6">
    <source>
        <dbReference type="SAM" id="Phobius"/>
    </source>
</evidence>
<feature type="transmembrane region" description="Helical" evidence="6">
    <location>
        <begin position="12"/>
        <end position="29"/>
    </location>
</feature>
<keyword evidence="4 6" id="KW-1133">Transmembrane helix</keyword>
<organism evidence="8 9">
    <name type="scientific">Paenibacillus artemisiicola</name>
    <dbReference type="NCBI Taxonomy" id="1172618"/>
    <lineage>
        <taxon>Bacteria</taxon>
        <taxon>Bacillati</taxon>
        <taxon>Bacillota</taxon>
        <taxon>Bacilli</taxon>
        <taxon>Bacillales</taxon>
        <taxon>Paenibacillaceae</taxon>
        <taxon>Paenibacillus</taxon>
    </lineage>
</organism>
<protein>
    <submittedName>
        <fullName evidence="8">RDD family protein</fullName>
    </submittedName>
</protein>
<evidence type="ECO:0000313" key="8">
    <source>
        <dbReference type="EMBL" id="MBO7748438.1"/>
    </source>
</evidence>
<evidence type="ECO:0000313" key="9">
    <source>
        <dbReference type="Proteomes" id="UP000670947"/>
    </source>
</evidence>
<evidence type="ECO:0000259" key="7">
    <source>
        <dbReference type="Pfam" id="PF06271"/>
    </source>
</evidence>
<dbReference type="PANTHER" id="PTHR36115">
    <property type="entry name" value="PROLINE-RICH ANTIGEN HOMOLOG-RELATED"/>
    <property type="match status" value="1"/>
</dbReference>
<accession>A0ABS3WJM3</accession>
<feature type="transmembrane region" description="Helical" evidence="6">
    <location>
        <begin position="49"/>
        <end position="69"/>
    </location>
</feature>
<keyword evidence="3 6" id="KW-0812">Transmembrane</keyword>
<feature type="transmembrane region" description="Helical" evidence="6">
    <location>
        <begin position="131"/>
        <end position="149"/>
    </location>
</feature>
<evidence type="ECO:0000256" key="1">
    <source>
        <dbReference type="ARBA" id="ARBA00004651"/>
    </source>
</evidence>
<keyword evidence="2" id="KW-1003">Cell membrane</keyword>
<dbReference type="PANTHER" id="PTHR36115:SF4">
    <property type="entry name" value="MEMBRANE PROTEIN"/>
    <property type="match status" value="1"/>
</dbReference>
<sequence length="169" mass="19478">MKVAFKRLAAYWLDFAVLAAVLVGLQWAVYRATGGFPFDRLDRGFEIEAWVLGSMSLPVWAYFIVCETWRRQTLGKRLLRLEVVTAEHGTSIGLPRALGRTLIRLLPWEATHLIILVPEPWWDVEQPPHPYLIYLPNALMVLYAVVLFATKGRMAIHDYAMRTRVKERA</sequence>
<evidence type="ECO:0000256" key="4">
    <source>
        <dbReference type="ARBA" id="ARBA00022989"/>
    </source>
</evidence>
<proteinExistence type="predicted"/>
<name>A0ABS3WJM3_9BACL</name>
<keyword evidence="9" id="KW-1185">Reference proteome</keyword>
<feature type="domain" description="RDD" evidence="7">
    <location>
        <begin position="4"/>
        <end position="161"/>
    </location>
</feature>